<feature type="compositionally biased region" description="Low complexity" evidence="5">
    <location>
        <begin position="273"/>
        <end position="282"/>
    </location>
</feature>
<dbReference type="GO" id="GO:0030692">
    <property type="term" value="C:Noc4p-Nop14p complex"/>
    <property type="evidence" value="ECO:0007669"/>
    <property type="project" value="TreeGrafter"/>
</dbReference>
<evidence type="ECO:0000256" key="6">
    <source>
        <dbReference type="SAM" id="Phobius"/>
    </source>
</evidence>
<dbReference type="PANTHER" id="PTHR12455">
    <property type="entry name" value="NUCLEOLAR COMPLEX PROTEIN 4"/>
    <property type="match status" value="1"/>
</dbReference>
<evidence type="ECO:0000256" key="5">
    <source>
        <dbReference type="SAM" id="MobiDB-lite"/>
    </source>
</evidence>
<reference evidence="8" key="1">
    <citation type="submission" date="2023-02" db="EMBL/GenBank/DDBJ databases">
        <title>Identification and recombinant expression of a fungal hydrolase from Papiliotrema laurentii that hydrolyzes apple cutin and clears colloidal polyester polyurethane.</title>
        <authorList>
            <consortium name="DOE Joint Genome Institute"/>
            <person name="Roman V.A."/>
            <person name="Bojanowski C."/>
            <person name="Crable B.R."/>
            <person name="Wagner D.N."/>
            <person name="Hung C.S."/>
            <person name="Nadeau L.J."/>
            <person name="Schratz L."/>
            <person name="Haridas S."/>
            <person name="Pangilinan J."/>
            <person name="Lipzen A."/>
            <person name="Na H."/>
            <person name="Yan M."/>
            <person name="Ng V."/>
            <person name="Grigoriev I.V."/>
            <person name="Spatafora J.W."/>
            <person name="Barlow D."/>
            <person name="Biffinger J."/>
            <person name="Kelley-Loughnane N."/>
            <person name="Varaljay V.A."/>
            <person name="Crookes-Goodson W.J."/>
        </authorList>
    </citation>
    <scope>NUCLEOTIDE SEQUENCE</scope>
    <source>
        <strain evidence="8">5307AH</strain>
    </source>
</reference>
<feature type="compositionally biased region" description="Basic residues" evidence="5">
    <location>
        <begin position="283"/>
        <end position="294"/>
    </location>
</feature>
<keyword evidence="9" id="KW-1185">Reference proteome</keyword>
<dbReference type="GO" id="GO:0032040">
    <property type="term" value="C:small-subunit processome"/>
    <property type="evidence" value="ECO:0007669"/>
    <property type="project" value="TreeGrafter"/>
</dbReference>
<feature type="transmembrane region" description="Helical" evidence="6">
    <location>
        <begin position="475"/>
        <end position="495"/>
    </location>
</feature>
<dbReference type="InterPro" id="IPR016024">
    <property type="entry name" value="ARM-type_fold"/>
</dbReference>
<comment type="subcellular location">
    <subcellularLocation>
        <location evidence="1">Nucleus membrane</location>
        <topology evidence="1">Multi-pass membrane protein</topology>
    </subcellularLocation>
</comment>
<evidence type="ECO:0000256" key="2">
    <source>
        <dbReference type="ARBA" id="ARBA00007797"/>
    </source>
</evidence>
<evidence type="ECO:0000256" key="1">
    <source>
        <dbReference type="ARBA" id="ARBA00004232"/>
    </source>
</evidence>
<feature type="transmembrane region" description="Helical" evidence="6">
    <location>
        <begin position="450"/>
        <end position="469"/>
    </location>
</feature>
<evidence type="ECO:0000256" key="3">
    <source>
        <dbReference type="ARBA" id="ARBA00022692"/>
    </source>
</evidence>
<dbReference type="GO" id="GO:0042254">
    <property type="term" value="P:ribosome biogenesis"/>
    <property type="evidence" value="ECO:0007669"/>
    <property type="project" value="InterPro"/>
</dbReference>
<evidence type="ECO:0000313" key="9">
    <source>
        <dbReference type="Proteomes" id="UP001182556"/>
    </source>
</evidence>
<dbReference type="InterPro" id="IPR027193">
    <property type="entry name" value="Noc4"/>
</dbReference>
<dbReference type="AlphaFoldDB" id="A0AAD9FUJ1"/>
<name>A0AAD9FUJ1_PAPLA</name>
<accession>A0AAD9FUJ1</accession>
<comment type="similarity">
    <text evidence="2">Belongs to the CBF/MAK21 family.</text>
</comment>
<dbReference type="SUPFAM" id="SSF48371">
    <property type="entry name" value="ARM repeat"/>
    <property type="match status" value="1"/>
</dbReference>
<keyword evidence="4 6" id="KW-1133">Transmembrane helix</keyword>
<feature type="compositionally biased region" description="Polar residues" evidence="5">
    <location>
        <begin position="1"/>
        <end position="17"/>
    </location>
</feature>
<dbReference type="PANTHER" id="PTHR12455:SF0">
    <property type="entry name" value="NUCLEOLAR COMPLEX PROTEIN 4 HOMOLOG"/>
    <property type="match status" value="1"/>
</dbReference>
<evidence type="ECO:0000256" key="4">
    <source>
        <dbReference type="ARBA" id="ARBA00022989"/>
    </source>
</evidence>
<proteinExistence type="inferred from homology"/>
<evidence type="ECO:0000313" key="8">
    <source>
        <dbReference type="EMBL" id="KAK1926549.1"/>
    </source>
</evidence>
<feature type="region of interest" description="Disordered" evidence="5">
    <location>
        <begin position="273"/>
        <end position="297"/>
    </location>
</feature>
<evidence type="ECO:0000259" key="7">
    <source>
        <dbReference type="Pfam" id="PF03914"/>
    </source>
</evidence>
<gene>
    <name evidence="8" type="ORF">DB88DRAFT_538438</name>
</gene>
<keyword evidence="3 6" id="KW-0812">Transmembrane</keyword>
<dbReference type="EMBL" id="JAODAN010000002">
    <property type="protein sequence ID" value="KAK1926549.1"/>
    <property type="molecule type" value="Genomic_DNA"/>
</dbReference>
<feature type="domain" description="CCAAT-binding factor" evidence="7">
    <location>
        <begin position="406"/>
        <end position="561"/>
    </location>
</feature>
<organism evidence="8 9">
    <name type="scientific">Papiliotrema laurentii</name>
    <name type="common">Cryptococcus laurentii</name>
    <dbReference type="NCBI Taxonomy" id="5418"/>
    <lineage>
        <taxon>Eukaryota</taxon>
        <taxon>Fungi</taxon>
        <taxon>Dikarya</taxon>
        <taxon>Basidiomycota</taxon>
        <taxon>Agaricomycotina</taxon>
        <taxon>Tremellomycetes</taxon>
        <taxon>Tremellales</taxon>
        <taxon>Rhynchogastremaceae</taxon>
        <taxon>Papiliotrema</taxon>
    </lineage>
</organism>
<keyword evidence="6" id="KW-0472">Membrane</keyword>
<dbReference type="Proteomes" id="UP001182556">
    <property type="component" value="Unassembled WGS sequence"/>
</dbReference>
<dbReference type="Pfam" id="PF03914">
    <property type="entry name" value="CBF"/>
    <property type="match status" value="1"/>
</dbReference>
<protein>
    <submittedName>
        <fullName evidence="8">CBF/Mak21 family-domain-containing protein</fullName>
    </submittedName>
</protein>
<sequence>MTKASKSSQAAGPSKTNPLEAIPKLESGCTASPFNPNPLLPLLALSRHADAEVVHKAVWALHRVFVKYINEERVGGIMETGRRGANGEEEEDVEVEREGNVKGWVRDRLLDYVEVLGGLLRDTEPALRKSGVMLLFALLAPLSSSLPSDKPIIHTPFFRMVLRALFSPQPSLRGAKPAAGKSGSKWAIDEDVQVEDEEGVLPADVQEVVDEEFWAKYDDIRWAFFKESAHLLDTDPECIAHSENLLGQLLPLTNLPREQEDINAFYIPSFSSAPTSAAASAPTKKKGKTGKGKKKTAELDALPDWMATYESESEEEDESIVGKKRQRTTALSIHASIHSIPSHMSVYTSLWESVLGRLRLDDTQTRRVLIGLHGERGILGHMRPDRRVRVADWLGSLVDAGGAKAMLAMNGLFVLMTKYNLDYPDFYRRLYGLLDVNVLHVKYRARFFRLLDTFLASPLLPAALIASFIKRLSRLTLTAPPAGIIIVIPFIYNLFKRHPGCMVMIQRHADDAPVAEDEADKPVDPYNGEDPSPMTSGAINSSCWELATLQKHYLSSISTLAKVFTEVFTKPEYNMEDFLDHGYDTLFATETNRKIKNPPALSFAVEGGEVADPFPKTLAEDVEGDEVSRLWAF</sequence>
<dbReference type="InterPro" id="IPR005612">
    <property type="entry name" value="CCAAT-binding_factor"/>
</dbReference>
<feature type="region of interest" description="Disordered" evidence="5">
    <location>
        <begin position="1"/>
        <end position="21"/>
    </location>
</feature>
<comment type="caution">
    <text evidence="8">The sequence shown here is derived from an EMBL/GenBank/DDBJ whole genome shotgun (WGS) entry which is preliminary data.</text>
</comment>
<dbReference type="GO" id="GO:0031965">
    <property type="term" value="C:nuclear membrane"/>
    <property type="evidence" value="ECO:0007669"/>
    <property type="project" value="UniProtKB-SubCell"/>
</dbReference>